<evidence type="ECO:0000313" key="6">
    <source>
        <dbReference type="Proteomes" id="UP000184514"/>
    </source>
</evidence>
<dbReference type="GO" id="GO:0016787">
    <property type="term" value="F:hydrolase activity"/>
    <property type="evidence" value="ECO:0007669"/>
    <property type="project" value="UniProtKB-KW"/>
</dbReference>
<evidence type="ECO:0000259" key="4">
    <source>
        <dbReference type="SMART" id="SM00797"/>
    </source>
</evidence>
<dbReference type="GO" id="GO:0005524">
    <property type="term" value="F:ATP binding"/>
    <property type="evidence" value="ECO:0007669"/>
    <property type="project" value="UniProtKB-KW"/>
</dbReference>
<dbReference type="InterPro" id="IPR052708">
    <property type="entry name" value="PxpC"/>
</dbReference>
<name>A0A1L9NU56_9RHOB</name>
<organism evidence="5 6">
    <name type="scientific">Planktotalea frisia</name>
    <dbReference type="NCBI Taxonomy" id="696762"/>
    <lineage>
        <taxon>Bacteria</taxon>
        <taxon>Pseudomonadati</taxon>
        <taxon>Pseudomonadota</taxon>
        <taxon>Alphaproteobacteria</taxon>
        <taxon>Rhodobacterales</taxon>
        <taxon>Paracoccaceae</taxon>
        <taxon>Planktotalea</taxon>
    </lineage>
</organism>
<gene>
    <name evidence="5" type="primary">kipA</name>
    <name evidence="5" type="ORF">PFRI_29500</name>
</gene>
<accession>A0A1L9NU56</accession>
<dbReference type="STRING" id="696762.PFRI_29500"/>
<evidence type="ECO:0000256" key="2">
    <source>
        <dbReference type="ARBA" id="ARBA00022801"/>
    </source>
</evidence>
<dbReference type="EMBL" id="MLCB01000165">
    <property type="protein sequence ID" value="OJI92835.1"/>
    <property type="molecule type" value="Genomic_DNA"/>
</dbReference>
<dbReference type="Pfam" id="PF02626">
    <property type="entry name" value="CT_A_B"/>
    <property type="match status" value="1"/>
</dbReference>
<evidence type="ECO:0000313" key="5">
    <source>
        <dbReference type="EMBL" id="OJI92835.1"/>
    </source>
</evidence>
<dbReference type="InterPro" id="IPR003778">
    <property type="entry name" value="CT_A_B"/>
</dbReference>
<dbReference type="OrthoDB" id="9768696at2"/>
<feature type="domain" description="Carboxyltransferase" evidence="4">
    <location>
        <begin position="26"/>
        <end position="298"/>
    </location>
</feature>
<dbReference type="RefSeq" id="WP_072631476.1">
    <property type="nucleotide sequence ID" value="NZ_MLCB01000165.1"/>
</dbReference>
<sequence length="334" mass="34532">MTPAIEVIKVGPAVTVQDAGWSGTLASGLSRGGVADTFALSCVGALLGQSDTAVLEMAGFGGTFKFVNNARIAIAGAGMDVRLDGSALLNNAVHRVEAGQVLEIGAARTGLYGYLGIGGGFVTPRFQGSASTHRGAGLGQVIEAGQVLAMGVDPKPERVGLVLPNMPKSSAAIRVVATAHTDLFSTQVRARFEETVFTRGAKGNRQGVALESGESFALEGGQSIPSETVIPGDIQVPGQGAPFALLADSQTTGGYPRIAAVLPCDIAQIAQAVAGDELRFKFISREEGIKIERADRKARAQLSKRCAPILRDPAQMNDLLSYQLISGAISGESE</sequence>
<dbReference type="AlphaFoldDB" id="A0A1L9NU56"/>
<dbReference type="PANTHER" id="PTHR43309">
    <property type="entry name" value="5-OXOPROLINASE SUBUNIT C"/>
    <property type="match status" value="1"/>
</dbReference>
<keyword evidence="3" id="KW-0067">ATP-binding</keyword>
<comment type="caution">
    <text evidence="5">The sequence shown here is derived from an EMBL/GenBank/DDBJ whole genome shotgun (WGS) entry which is preliminary data.</text>
</comment>
<keyword evidence="1" id="KW-0547">Nucleotide-binding</keyword>
<protein>
    <submittedName>
        <fullName evidence="5">KipI antagonist</fullName>
    </submittedName>
</protein>
<proteinExistence type="predicted"/>
<dbReference type="SMART" id="SM00797">
    <property type="entry name" value="AHS2"/>
    <property type="match status" value="1"/>
</dbReference>
<keyword evidence="2" id="KW-0378">Hydrolase</keyword>
<dbReference type="InterPro" id="IPR029000">
    <property type="entry name" value="Cyclophilin-like_dom_sf"/>
</dbReference>
<dbReference type="Proteomes" id="UP000184514">
    <property type="component" value="Unassembled WGS sequence"/>
</dbReference>
<dbReference type="Gene3D" id="2.40.100.10">
    <property type="entry name" value="Cyclophilin-like"/>
    <property type="match status" value="1"/>
</dbReference>
<evidence type="ECO:0000256" key="3">
    <source>
        <dbReference type="ARBA" id="ARBA00022840"/>
    </source>
</evidence>
<reference evidence="5 6" key="1">
    <citation type="submission" date="2016-10" db="EMBL/GenBank/DDBJ databases">
        <title>Genome sequence of Planktotalea frisia SH6-1.</title>
        <authorList>
            <person name="Poehlein A."/>
            <person name="Bakenhus I."/>
            <person name="Voget S."/>
            <person name="Brinkhoff T."/>
            <person name="Simon M."/>
        </authorList>
    </citation>
    <scope>NUCLEOTIDE SEQUENCE [LARGE SCALE GENOMIC DNA]</scope>
    <source>
        <strain evidence="5 6">SH6-1</strain>
    </source>
</reference>
<dbReference type="PANTHER" id="PTHR43309:SF5">
    <property type="entry name" value="5-OXOPROLINASE SUBUNIT C"/>
    <property type="match status" value="1"/>
</dbReference>
<evidence type="ECO:0000256" key="1">
    <source>
        <dbReference type="ARBA" id="ARBA00022741"/>
    </source>
</evidence>
<keyword evidence="6" id="KW-1185">Reference proteome</keyword>